<keyword evidence="5" id="KW-1133">Transmembrane helix</keyword>
<dbReference type="AlphaFoldDB" id="A0A934I783"/>
<keyword evidence="6" id="KW-0472">Membrane</keyword>
<dbReference type="PANTHER" id="PTHR34584">
    <property type="entry name" value="NA(+)/H(+) ANTIPORTER SUBUNIT E1"/>
    <property type="match status" value="1"/>
</dbReference>
<evidence type="ECO:0000256" key="5">
    <source>
        <dbReference type="ARBA" id="ARBA00022989"/>
    </source>
</evidence>
<evidence type="ECO:0000256" key="6">
    <source>
        <dbReference type="ARBA" id="ARBA00023136"/>
    </source>
</evidence>
<comment type="similarity">
    <text evidence="2">Belongs to the CPA3 antiporters (TC 2.A.63) subunit E family.</text>
</comment>
<sequence length="170" mass="18379">MLAGIRRRFRPHSVLWLTFMWALLWGEFSAANLLAGLATALAVTLLLPLPSIPGSGSGIRPGALLRLCGRFAVDLVVSSVKVATIALRPAPVPPGAIVVVPMRVQEDLVFSFAVTLLNLQPGGTVTDLDIADRKLTMHLIDGSSTKAIDREIARVAQLERRLIHIFERNG</sequence>
<dbReference type="InterPro" id="IPR002758">
    <property type="entry name" value="Cation_antiport_E"/>
</dbReference>
<evidence type="ECO:0000256" key="3">
    <source>
        <dbReference type="ARBA" id="ARBA00022475"/>
    </source>
</evidence>
<protein>
    <submittedName>
        <fullName evidence="7">Na+/H+ antiporter subunit E</fullName>
    </submittedName>
</protein>
<comment type="caution">
    <text evidence="7">The sequence shown here is derived from an EMBL/GenBank/DDBJ whole genome shotgun (WGS) entry which is preliminary data.</text>
</comment>
<name>A0A934I783_9CORY</name>
<proteinExistence type="inferred from homology"/>
<keyword evidence="4" id="KW-0812">Transmembrane</keyword>
<evidence type="ECO:0000313" key="8">
    <source>
        <dbReference type="Proteomes" id="UP000645966"/>
    </source>
</evidence>
<evidence type="ECO:0000313" key="7">
    <source>
        <dbReference type="EMBL" id="MBI8990316.1"/>
    </source>
</evidence>
<dbReference type="GO" id="GO:0008324">
    <property type="term" value="F:monoatomic cation transmembrane transporter activity"/>
    <property type="evidence" value="ECO:0007669"/>
    <property type="project" value="InterPro"/>
</dbReference>
<accession>A0A934I783</accession>
<dbReference type="GO" id="GO:0005886">
    <property type="term" value="C:plasma membrane"/>
    <property type="evidence" value="ECO:0007669"/>
    <property type="project" value="UniProtKB-SubCell"/>
</dbReference>
<dbReference type="RefSeq" id="WP_198739321.1">
    <property type="nucleotide sequence ID" value="NZ_JAEIOS010000015.1"/>
</dbReference>
<comment type="subcellular location">
    <subcellularLocation>
        <location evidence="1">Cell membrane</location>
        <topology evidence="1">Multi-pass membrane protein</topology>
    </subcellularLocation>
</comment>
<evidence type="ECO:0000256" key="2">
    <source>
        <dbReference type="ARBA" id="ARBA00006228"/>
    </source>
</evidence>
<evidence type="ECO:0000256" key="1">
    <source>
        <dbReference type="ARBA" id="ARBA00004651"/>
    </source>
</evidence>
<dbReference type="NCBIfam" id="NF006521">
    <property type="entry name" value="PRK08965.1-5"/>
    <property type="match status" value="1"/>
</dbReference>
<dbReference type="Pfam" id="PF01899">
    <property type="entry name" value="MNHE"/>
    <property type="match status" value="1"/>
</dbReference>
<keyword evidence="8" id="KW-1185">Reference proteome</keyword>
<evidence type="ECO:0000256" key="4">
    <source>
        <dbReference type="ARBA" id="ARBA00022692"/>
    </source>
</evidence>
<dbReference type="EMBL" id="JAEIOS010000015">
    <property type="protein sequence ID" value="MBI8990316.1"/>
    <property type="molecule type" value="Genomic_DNA"/>
</dbReference>
<keyword evidence="3" id="KW-1003">Cell membrane</keyword>
<organism evidence="7 8">
    <name type="scientific">Corynebacterium meridianum</name>
    <dbReference type="NCBI Taxonomy" id="2765363"/>
    <lineage>
        <taxon>Bacteria</taxon>
        <taxon>Bacillati</taxon>
        <taxon>Actinomycetota</taxon>
        <taxon>Actinomycetes</taxon>
        <taxon>Mycobacteriales</taxon>
        <taxon>Corynebacteriaceae</taxon>
        <taxon>Corynebacterium</taxon>
    </lineage>
</organism>
<gene>
    <name evidence="7" type="ORF">JDV75_11185</name>
</gene>
<dbReference type="Proteomes" id="UP000645966">
    <property type="component" value="Unassembled WGS sequence"/>
</dbReference>
<dbReference type="PANTHER" id="PTHR34584:SF1">
    <property type="entry name" value="NA(+)_H(+) ANTIPORTER SUBUNIT E1"/>
    <property type="match status" value="1"/>
</dbReference>
<reference evidence="7" key="1">
    <citation type="submission" date="2020-12" db="EMBL/GenBank/DDBJ databases">
        <title>Genome public.</title>
        <authorList>
            <person name="Sun Q."/>
        </authorList>
    </citation>
    <scope>NUCLEOTIDE SEQUENCE</scope>
    <source>
        <strain evidence="7">CCM 8863</strain>
    </source>
</reference>